<evidence type="ECO:0000256" key="3">
    <source>
        <dbReference type="ARBA" id="ARBA00023002"/>
    </source>
</evidence>
<keyword evidence="2" id="KW-0223">Dioxygenase</keyword>
<gene>
    <name evidence="5" type="primary">ASPH</name>
    <name evidence="5" type="ORF">SPIL2461_LOCUS16602</name>
</gene>
<comment type="caution">
    <text evidence="5">The sequence shown here is derived from an EMBL/GenBank/DDBJ whole genome shotgun (WGS) entry which is preliminary data.</text>
</comment>
<dbReference type="PANTHER" id="PTHR46332:SF5">
    <property type="entry name" value="ASPARTATE BETA-HYDROXYLASE DOMAIN CONTAINING 2"/>
    <property type="match status" value="1"/>
</dbReference>
<dbReference type="AlphaFoldDB" id="A0A812VHA8"/>
<evidence type="ECO:0000259" key="4">
    <source>
        <dbReference type="Pfam" id="PF05118"/>
    </source>
</evidence>
<dbReference type="InterPro" id="IPR007803">
    <property type="entry name" value="Asp/Arg/Pro-Hydrxlase"/>
</dbReference>
<organism evidence="5 6">
    <name type="scientific">Symbiodinium pilosum</name>
    <name type="common">Dinoflagellate</name>
    <dbReference type="NCBI Taxonomy" id="2952"/>
    <lineage>
        <taxon>Eukaryota</taxon>
        <taxon>Sar</taxon>
        <taxon>Alveolata</taxon>
        <taxon>Dinophyceae</taxon>
        <taxon>Suessiales</taxon>
        <taxon>Symbiodiniaceae</taxon>
        <taxon>Symbiodinium</taxon>
    </lineage>
</organism>
<reference evidence="5" key="1">
    <citation type="submission" date="2021-02" db="EMBL/GenBank/DDBJ databases">
        <authorList>
            <person name="Dougan E. K."/>
            <person name="Rhodes N."/>
            <person name="Thang M."/>
            <person name="Chan C."/>
        </authorList>
    </citation>
    <scope>NUCLEOTIDE SEQUENCE</scope>
</reference>
<protein>
    <submittedName>
        <fullName evidence="5">ASPH protein</fullName>
    </submittedName>
</protein>
<name>A0A812VHA8_SYMPI</name>
<dbReference type="OrthoDB" id="409905at2759"/>
<dbReference type="PANTHER" id="PTHR46332">
    <property type="entry name" value="ASPARTATE BETA-HYDROXYLASE DOMAIN-CONTAINING PROTEIN 2"/>
    <property type="match status" value="1"/>
</dbReference>
<evidence type="ECO:0000313" key="5">
    <source>
        <dbReference type="EMBL" id="CAE7632224.1"/>
    </source>
</evidence>
<dbReference type="Pfam" id="PF05118">
    <property type="entry name" value="Asp_Arg_Hydrox"/>
    <property type="match status" value="1"/>
</dbReference>
<comment type="similarity">
    <text evidence="1">Belongs to the aspartyl/asparaginyl beta-hydroxylase family.</text>
</comment>
<sequence length="232" mass="26672">MRFNAHFEAIQREVQRFWEHADLEEHLKGVGAHTTRFDRLIAGNGTWVDVRLWRGRAFNKKLCERHFRVVCSLVEASPEIWTNPWSHVLLSVLEPDSWVPFHQGHSNGQLTYHVPVMLPSDEAAELAVIPRGGSLPESEHDRIQSHPEEQVVSWKLGKTLVFDDSFAHAVRYRATSTSPVPDDRKLPRLLLLTRAWHPELDADERAALREFIRKGGEELPEGYEMLPLPVTL</sequence>
<dbReference type="InterPro" id="IPR051821">
    <property type="entry name" value="Asp/Asn_beta-hydroxylase"/>
</dbReference>
<evidence type="ECO:0000256" key="1">
    <source>
        <dbReference type="ARBA" id="ARBA00007730"/>
    </source>
</evidence>
<dbReference type="InterPro" id="IPR027443">
    <property type="entry name" value="IPNS-like_sf"/>
</dbReference>
<keyword evidence="6" id="KW-1185">Reference proteome</keyword>
<evidence type="ECO:0000256" key="2">
    <source>
        <dbReference type="ARBA" id="ARBA00022964"/>
    </source>
</evidence>
<accession>A0A812VHA8</accession>
<feature type="domain" description="Aspartyl/asparaginy/proline hydroxylase" evidence="4">
    <location>
        <begin position="5"/>
        <end position="198"/>
    </location>
</feature>
<dbReference type="GO" id="GO:0051213">
    <property type="term" value="F:dioxygenase activity"/>
    <property type="evidence" value="ECO:0007669"/>
    <property type="project" value="UniProtKB-KW"/>
</dbReference>
<proteinExistence type="inferred from homology"/>
<keyword evidence="3" id="KW-0560">Oxidoreductase</keyword>
<dbReference type="GO" id="GO:0016020">
    <property type="term" value="C:membrane"/>
    <property type="evidence" value="ECO:0007669"/>
    <property type="project" value="TreeGrafter"/>
</dbReference>
<evidence type="ECO:0000313" key="6">
    <source>
        <dbReference type="Proteomes" id="UP000649617"/>
    </source>
</evidence>
<dbReference type="EMBL" id="CAJNIZ010042688">
    <property type="protein sequence ID" value="CAE7632224.1"/>
    <property type="molecule type" value="Genomic_DNA"/>
</dbReference>
<dbReference type="Proteomes" id="UP000649617">
    <property type="component" value="Unassembled WGS sequence"/>
</dbReference>
<dbReference type="Gene3D" id="2.60.120.330">
    <property type="entry name" value="B-lactam Antibiotic, Isopenicillin N Synthase, Chain"/>
    <property type="match status" value="1"/>
</dbReference>